<protein>
    <submittedName>
        <fullName evidence="1">Uncharacterized protein</fullName>
    </submittedName>
</protein>
<sequence>MSTLIRAASGIVVRRYTNSTDTVFGVTLDGRNAPITNMDRIVGPTITTEPLEVCLRTGTDCRRFH</sequence>
<dbReference type="GO" id="GO:0043041">
    <property type="term" value="P:amino acid activation for nonribosomal peptide biosynthetic process"/>
    <property type="evidence" value="ECO:0007669"/>
    <property type="project" value="TreeGrafter"/>
</dbReference>
<organism evidence="1 2">
    <name type="scientific">Hyaloscypha hepaticicola</name>
    <dbReference type="NCBI Taxonomy" id="2082293"/>
    <lineage>
        <taxon>Eukaryota</taxon>
        <taxon>Fungi</taxon>
        <taxon>Dikarya</taxon>
        <taxon>Ascomycota</taxon>
        <taxon>Pezizomycotina</taxon>
        <taxon>Leotiomycetes</taxon>
        <taxon>Helotiales</taxon>
        <taxon>Hyaloscyphaceae</taxon>
        <taxon>Hyaloscypha</taxon>
    </lineage>
</organism>
<dbReference type="GO" id="GO:0031177">
    <property type="term" value="F:phosphopantetheine binding"/>
    <property type="evidence" value="ECO:0007669"/>
    <property type="project" value="TreeGrafter"/>
</dbReference>
<dbReference type="SUPFAM" id="SSF52777">
    <property type="entry name" value="CoA-dependent acyltransferases"/>
    <property type="match status" value="1"/>
</dbReference>
<dbReference type="EMBL" id="KZ613570">
    <property type="protein sequence ID" value="PMD12046.1"/>
    <property type="molecule type" value="Genomic_DNA"/>
</dbReference>
<dbReference type="STRING" id="1745343.A0A2J6PDS0"/>
<dbReference type="PANTHER" id="PTHR45527:SF1">
    <property type="entry name" value="FATTY ACID SYNTHASE"/>
    <property type="match status" value="1"/>
</dbReference>
<gene>
    <name evidence="1" type="ORF">NA56DRAFT_587843</name>
</gene>
<dbReference type="PANTHER" id="PTHR45527">
    <property type="entry name" value="NONRIBOSOMAL PEPTIDE SYNTHETASE"/>
    <property type="match status" value="1"/>
</dbReference>
<dbReference type="Gene3D" id="3.30.559.30">
    <property type="entry name" value="Nonribosomal peptide synthetase, condensation domain"/>
    <property type="match status" value="1"/>
</dbReference>
<dbReference type="Proteomes" id="UP000235672">
    <property type="component" value="Unassembled WGS sequence"/>
</dbReference>
<evidence type="ECO:0000313" key="2">
    <source>
        <dbReference type="Proteomes" id="UP000235672"/>
    </source>
</evidence>
<reference evidence="1 2" key="1">
    <citation type="submission" date="2016-05" db="EMBL/GenBank/DDBJ databases">
        <title>A degradative enzymes factory behind the ericoid mycorrhizal symbiosis.</title>
        <authorList>
            <consortium name="DOE Joint Genome Institute"/>
            <person name="Martino E."/>
            <person name="Morin E."/>
            <person name="Grelet G."/>
            <person name="Kuo A."/>
            <person name="Kohler A."/>
            <person name="Daghino S."/>
            <person name="Barry K."/>
            <person name="Choi C."/>
            <person name="Cichocki N."/>
            <person name="Clum A."/>
            <person name="Copeland A."/>
            <person name="Hainaut M."/>
            <person name="Haridas S."/>
            <person name="Labutti K."/>
            <person name="Lindquist E."/>
            <person name="Lipzen A."/>
            <person name="Khouja H.-R."/>
            <person name="Murat C."/>
            <person name="Ohm R."/>
            <person name="Olson A."/>
            <person name="Spatafora J."/>
            <person name="Veneault-Fourrey C."/>
            <person name="Henrissat B."/>
            <person name="Grigoriev I."/>
            <person name="Martin F."/>
            <person name="Perotto S."/>
        </authorList>
    </citation>
    <scope>NUCLEOTIDE SEQUENCE [LARGE SCALE GENOMIC DNA]</scope>
    <source>
        <strain evidence="1 2">UAMH 7357</strain>
    </source>
</reference>
<dbReference type="GO" id="GO:0005737">
    <property type="term" value="C:cytoplasm"/>
    <property type="evidence" value="ECO:0007669"/>
    <property type="project" value="TreeGrafter"/>
</dbReference>
<dbReference type="GO" id="GO:0044550">
    <property type="term" value="P:secondary metabolite biosynthetic process"/>
    <property type="evidence" value="ECO:0007669"/>
    <property type="project" value="TreeGrafter"/>
</dbReference>
<dbReference type="AlphaFoldDB" id="A0A2J6PDS0"/>
<name>A0A2J6PDS0_9HELO</name>
<dbReference type="OrthoDB" id="4263912at2759"/>
<proteinExistence type="predicted"/>
<accession>A0A2J6PDS0</accession>
<keyword evidence="2" id="KW-1185">Reference proteome</keyword>
<evidence type="ECO:0000313" key="1">
    <source>
        <dbReference type="EMBL" id="PMD12046.1"/>
    </source>
</evidence>